<protein>
    <submittedName>
        <fullName evidence="1">Amastin-like surface protein, putative</fullName>
    </submittedName>
</protein>
<dbReference type="EMBL" id="FR799621">
    <property type="protein sequence ID" value="CBZ37650.1"/>
    <property type="molecule type" value="Genomic_DNA"/>
</dbReference>
<feature type="non-terminal residue" evidence="1">
    <location>
        <position position="92"/>
    </location>
</feature>
<proteinExistence type="predicted"/>
<dbReference type="RefSeq" id="XP_003864332.1">
    <property type="nucleotide sequence ID" value="XM_003864284.1"/>
</dbReference>
<evidence type="ECO:0000313" key="2">
    <source>
        <dbReference type="Proteomes" id="UP000008980"/>
    </source>
</evidence>
<accession>E9BQX1</accession>
<dbReference type="KEGG" id="ldo:LDBPK_341720"/>
<sequence length="92" mass="9872">MCVQVCARACGCVPVYMRMCVCERVSPGSVEGCVHWWRSMLTCCGSRPRRPRPGATQTPSVLPLCAALRSPTPFAAVPSPWMLGPCAPAAHL</sequence>
<reference evidence="1 2" key="1">
    <citation type="journal article" date="2011" name="Genome Res.">
        <title>Whole genome sequencing of multiple Leishmania donovani clinical isolates provides insights into population structure and mechanisms of drug resistance.</title>
        <authorList>
            <person name="Downing T."/>
            <person name="Imamura H."/>
            <person name="Decuypere S."/>
            <person name="Clark T.G."/>
            <person name="Coombs G.H."/>
            <person name="Cotton J.A."/>
            <person name="Hilley J.D."/>
            <person name="de Doncker S."/>
            <person name="Maes I."/>
            <person name="Mottram J.C."/>
            <person name="Quail M.A."/>
            <person name="Rijal S."/>
            <person name="Sanders M."/>
            <person name="Schonian G."/>
            <person name="Stark O."/>
            <person name="Sundar S."/>
            <person name="Vanaerschot M."/>
            <person name="Hertz-Fowler C."/>
            <person name="Dujardin J.C."/>
            <person name="Berriman M."/>
        </authorList>
    </citation>
    <scope>NUCLEOTIDE SEQUENCE [LARGE SCALE GENOMIC DNA]</scope>
    <source>
        <strain evidence="1 2">BPK282A1</strain>
    </source>
</reference>
<dbReference type="Proteomes" id="UP000008980">
    <property type="component" value="Chromosome 34"/>
</dbReference>
<name>E9BQX1_LEIDO</name>
<evidence type="ECO:0000313" key="1">
    <source>
        <dbReference type="EMBL" id="CBZ37650.1"/>
    </source>
</evidence>
<dbReference type="VEuPathDB" id="TriTrypDB:LdBPK_341720.1"/>
<dbReference type="AlphaFoldDB" id="E9BQX1"/>
<gene>
    <name evidence="1" type="ORF">LDBPK_341720</name>
</gene>
<reference evidence="2" key="2">
    <citation type="submission" date="2011-02" db="EMBL/GenBank/DDBJ databases">
        <title>Whole genome sequencing of Leishmania donovani clinical lines reveals dynamic variation related to drug resistance.</title>
        <authorList>
            <person name="Downing T."/>
            <person name="Imamura H."/>
            <person name="Sanders M."/>
            <person name="Decuypere S."/>
            <person name="Hertz-Fowler C."/>
            <person name="Clark T.G."/>
            <person name="Rijal S."/>
            <person name="Sundar S."/>
            <person name="Quail M.A."/>
            <person name="De Doncker S."/>
            <person name="Maes I."/>
            <person name="Vanaerschot M."/>
            <person name="Stark O."/>
            <person name="Schonian G."/>
            <person name="Dujardin J.C."/>
            <person name="Berriman M."/>
        </authorList>
    </citation>
    <scope>NUCLEOTIDE SEQUENCE [LARGE SCALE GENOMIC DNA]</scope>
    <source>
        <strain evidence="2">BPK282A1</strain>
    </source>
</reference>
<organism evidence="1 2">
    <name type="scientific">Leishmania donovani</name>
    <dbReference type="NCBI Taxonomy" id="5661"/>
    <lineage>
        <taxon>Eukaryota</taxon>
        <taxon>Discoba</taxon>
        <taxon>Euglenozoa</taxon>
        <taxon>Kinetoplastea</taxon>
        <taxon>Metakinetoplastina</taxon>
        <taxon>Trypanosomatida</taxon>
        <taxon>Trypanosomatidae</taxon>
        <taxon>Leishmaniinae</taxon>
        <taxon>Leishmania</taxon>
    </lineage>
</organism>
<dbReference type="GeneID" id="13392741"/>